<feature type="region of interest" description="Disordered" evidence="5">
    <location>
        <begin position="93"/>
        <end position="112"/>
    </location>
</feature>
<keyword evidence="3" id="KW-0202">Cytokine</keyword>
<dbReference type="SUPFAM" id="SSF54117">
    <property type="entry name" value="Interleukin 8-like chemokines"/>
    <property type="match status" value="1"/>
</dbReference>
<comment type="subcellular location">
    <subcellularLocation>
        <location evidence="1">Secreted</location>
    </subcellularLocation>
</comment>
<name>A0ABM1L9G6_GEKJA</name>
<gene>
    <name evidence="9" type="primary">LOC107123773</name>
</gene>
<dbReference type="SMART" id="SM00199">
    <property type="entry name" value="SCY"/>
    <property type="match status" value="1"/>
</dbReference>
<dbReference type="Gene3D" id="2.40.50.40">
    <property type="match status" value="1"/>
</dbReference>
<evidence type="ECO:0000259" key="7">
    <source>
        <dbReference type="SMART" id="SM00199"/>
    </source>
</evidence>
<dbReference type="PRINTS" id="PR00437">
    <property type="entry name" value="SMALLCYTKCXC"/>
</dbReference>
<dbReference type="Proteomes" id="UP000694871">
    <property type="component" value="Unplaced"/>
</dbReference>
<dbReference type="RefSeq" id="XP_015282603.1">
    <property type="nucleotide sequence ID" value="XM_015427117.1"/>
</dbReference>
<keyword evidence="6" id="KW-0732">Signal</keyword>
<evidence type="ECO:0000256" key="4">
    <source>
        <dbReference type="ARBA" id="ARBA00022525"/>
    </source>
</evidence>
<feature type="domain" description="Chemokine interleukin-8-like" evidence="7">
    <location>
        <begin position="27"/>
        <end position="89"/>
    </location>
</feature>
<evidence type="ECO:0000313" key="8">
    <source>
        <dbReference type="Proteomes" id="UP000694871"/>
    </source>
</evidence>
<evidence type="ECO:0000256" key="5">
    <source>
        <dbReference type="SAM" id="MobiDB-lite"/>
    </source>
</evidence>
<dbReference type="InterPro" id="IPR033899">
    <property type="entry name" value="CXC_Chemokine_domain"/>
</dbReference>
<dbReference type="InterPro" id="IPR001811">
    <property type="entry name" value="Chemokine_IL8-like_dom"/>
</dbReference>
<dbReference type="Pfam" id="PF00048">
    <property type="entry name" value="IL8"/>
    <property type="match status" value="1"/>
</dbReference>
<accession>A0ABM1L9G6</accession>
<proteinExistence type="inferred from homology"/>
<feature type="signal peptide" evidence="6">
    <location>
        <begin position="1"/>
        <end position="21"/>
    </location>
</feature>
<keyword evidence="4" id="KW-0964">Secreted</keyword>
<feature type="chain" id="PRO_5046296709" evidence="6">
    <location>
        <begin position="22"/>
        <end position="112"/>
    </location>
</feature>
<dbReference type="InterPro" id="IPR036048">
    <property type="entry name" value="Interleukin_8-like_sf"/>
</dbReference>
<evidence type="ECO:0000256" key="6">
    <source>
        <dbReference type="SAM" id="SignalP"/>
    </source>
</evidence>
<dbReference type="PRINTS" id="PR00436">
    <property type="entry name" value="INTERLEUKIN8"/>
</dbReference>
<protein>
    <submittedName>
        <fullName evidence="9">C-X-C motif chemokine 10-like</fullName>
    </submittedName>
</protein>
<reference evidence="9" key="1">
    <citation type="submission" date="2025-08" db="UniProtKB">
        <authorList>
            <consortium name="RefSeq"/>
        </authorList>
    </citation>
    <scope>IDENTIFICATION</scope>
</reference>
<comment type="similarity">
    <text evidence="2">Belongs to the intercrine alpha (chemokine CxC) family.</text>
</comment>
<dbReference type="PANTHER" id="PTHR12015">
    <property type="entry name" value="SMALL INDUCIBLE CYTOKINE A"/>
    <property type="match status" value="1"/>
</dbReference>
<organism evidence="8 9">
    <name type="scientific">Gekko japonicus</name>
    <name type="common">Schlegel's Japanese gecko</name>
    <dbReference type="NCBI Taxonomy" id="146911"/>
    <lineage>
        <taxon>Eukaryota</taxon>
        <taxon>Metazoa</taxon>
        <taxon>Chordata</taxon>
        <taxon>Craniata</taxon>
        <taxon>Vertebrata</taxon>
        <taxon>Euteleostomi</taxon>
        <taxon>Lepidosauria</taxon>
        <taxon>Squamata</taxon>
        <taxon>Bifurcata</taxon>
        <taxon>Gekkota</taxon>
        <taxon>Gekkonidae</taxon>
        <taxon>Gekkoninae</taxon>
        <taxon>Gekko</taxon>
    </lineage>
</organism>
<sequence>MNQVFAVFLCAAVLLVTGIQGIPTSGKGRCICPSMGSNFVPRKPLGKVEVYAANASCDRVEIIVTLKTTGEQQCLNPDSKAVQAMLARIAQNRASGNAMRRGKGAAGRSSPQ</sequence>
<evidence type="ECO:0000256" key="3">
    <source>
        <dbReference type="ARBA" id="ARBA00022514"/>
    </source>
</evidence>
<dbReference type="InterPro" id="IPR001089">
    <property type="entry name" value="Chemokine_CXC"/>
</dbReference>
<evidence type="ECO:0000256" key="2">
    <source>
        <dbReference type="ARBA" id="ARBA00010665"/>
    </source>
</evidence>
<dbReference type="GeneID" id="107123773"/>
<evidence type="ECO:0000313" key="9">
    <source>
        <dbReference type="RefSeq" id="XP_015282603.1"/>
    </source>
</evidence>
<dbReference type="CDD" id="cd00273">
    <property type="entry name" value="Chemokine_CXC"/>
    <property type="match status" value="1"/>
</dbReference>
<dbReference type="InterPro" id="IPR039809">
    <property type="entry name" value="Chemokine_b/g/d"/>
</dbReference>
<evidence type="ECO:0000256" key="1">
    <source>
        <dbReference type="ARBA" id="ARBA00004613"/>
    </source>
</evidence>
<keyword evidence="8" id="KW-1185">Reference proteome</keyword>